<proteinExistence type="predicted"/>
<dbReference type="Gene3D" id="1.10.510.10">
    <property type="entry name" value="Transferase(Phosphotransferase) domain 1"/>
    <property type="match status" value="1"/>
</dbReference>
<dbReference type="SUPFAM" id="SSF56112">
    <property type="entry name" value="Protein kinase-like (PK-like)"/>
    <property type="match status" value="1"/>
</dbReference>
<feature type="compositionally biased region" description="Polar residues" evidence="1">
    <location>
        <begin position="193"/>
        <end position="214"/>
    </location>
</feature>
<sequence>MAPEQVYAVKNSLGKLSDTKLKRLMSFGNEGVDVWALGIMILELLTNQSAYNRCFPKGFKDTDLWEDVLNRRFATRIEELDISDEVRDALKHKWLREIEKGQKQKLIYKPGCCPCLPTLHSQHFQKALNTCQPRNSDYKLISPTPPPKVHFVKSRVRVSKRSSIPFIALKSRNLQASSISNSQDRSRRVLSPEDSSILSGSSRAGQSTQQHAIE</sequence>
<dbReference type="GO" id="GO:0005524">
    <property type="term" value="F:ATP binding"/>
    <property type="evidence" value="ECO:0007669"/>
    <property type="project" value="InterPro"/>
</dbReference>
<dbReference type="Proteomes" id="UP000217199">
    <property type="component" value="Unassembled WGS sequence"/>
</dbReference>
<dbReference type="InParanoid" id="A0A286UCY6"/>
<reference evidence="3 4" key="1">
    <citation type="journal article" date="2017" name="Mol. Ecol.">
        <title>Comparative and population genomic landscape of Phellinus noxius: A hypervariable fungus causing root rot in trees.</title>
        <authorList>
            <person name="Chung C.L."/>
            <person name="Lee T.J."/>
            <person name="Akiba M."/>
            <person name="Lee H.H."/>
            <person name="Kuo T.H."/>
            <person name="Liu D."/>
            <person name="Ke H.M."/>
            <person name="Yokoi T."/>
            <person name="Roa M.B."/>
            <person name="Lu M.J."/>
            <person name="Chang Y.Y."/>
            <person name="Ann P.J."/>
            <person name="Tsai J.N."/>
            <person name="Chen C.Y."/>
            <person name="Tzean S.S."/>
            <person name="Ota Y."/>
            <person name="Hattori T."/>
            <person name="Sahashi N."/>
            <person name="Liou R.F."/>
            <person name="Kikuchi T."/>
            <person name="Tsai I.J."/>
        </authorList>
    </citation>
    <scope>NUCLEOTIDE SEQUENCE [LARGE SCALE GENOMIC DNA]</scope>
    <source>
        <strain evidence="3 4">FFPRI411160</strain>
    </source>
</reference>
<dbReference type="InterPro" id="IPR011009">
    <property type="entry name" value="Kinase-like_dom_sf"/>
</dbReference>
<protein>
    <recommendedName>
        <fullName evidence="2">Protein kinase domain-containing protein</fullName>
    </recommendedName>
</protein>
<dbReference type="EMBL" id="NBII01000007">
    <property type="protein sequence ID" value="PAV17440.1"/>
    <property type="molecule type" value="Genomic_DNA"/>
</dbReference>
<evidence type="ECO:0000259" key="2">
    <source>
        <dbReference type="PROSITE" id="PS50011"/>
    </source>
</evidence>
<dbReference type="InterPro" id="IPR000719">
    <property type="entry name" value="Prot_kinase_dom"/>
</dbReference>
<feature type="region of interest" description="Disordered" evidence="1">
    <location>
        <begin position="177"/>
        <end position="214"/>
    </location>
</feature>
<dbReference type="PROSITE" id="PS50011">
    <property type="entry name" value="PROTEIN_KINASE_DOM"/>
    <property type="match status" value="1"/>
</dbReference>
<gene>
    <name evidence="3" type="ORF">PNOK_0750400</name>
</gene>
<accession>A0A286UCY6</accession>
<organism evidence="3 4">
    <name type="scientific">Pyrrhoderma noxium</name>
    <dbReference type="NCBI Taxonomy" id="2282107"/>
    <lineage>
        <taxon>Eukaryota</taxon>
        <taxon>Fungi</taxon>
        <taxon>Dikarya</taxon>
        <taxon>Basidiomycota</taxon>
        <taxon>Agaricomycotina</taxon>
        <taxon>Agaricomycetes</taxon>
        <taxon>Hymenochaetales</taxon>
        <taxon>Hymenochaetaceae</taxon>
        <taxon>Pyrrhoderma</taxon>
    </lineage>
</organism>
<dbReference type="AlphaFoldDB" id="A0A286UCY6"/>
<dbReference type="GO" id="GO:0004672">
    <property type="term" value="F:protein kinase activity"/>
    <property type="evidence" value="ECO:0007669"/>
    <property type="project" value="InterPro"/>
</dbReference>
<feature type="domain" description="Protein kinase" evidence="2">
    <location>
        <begin position="1"/>
        <end position="119"/>
    </location>
</feature>
<comment type="caution">
    <text evidence="3">The sequence shown here is derived from an EMBL/GenBank/DDBJ whole genome shotgun (WGS) entry which is preliminary data.</text>
</comment>
<keyword evidence="4" id="KW-1185">Reference proteome</keyword>
<evidence type="ECO:0000313" key="3">
    <source>
        <dbReference type="EMBL" id="PAV17440.1"/>
    </source>
</evidence>
<evidence type="ECO:0000313" key="4">
    <source>
        <dbReference type="Proteomes" id="UP000217199"/>
    </source>
</evidence>
<name>A0A286UCY6_9AGAM</name>
<evidence type="ECO:0000256" key="1">
    <source>
        <dbReference type="SAM" id="MobiDB-lite"/>
    </source>
</evidence>